<evidence type="ECO:0000313" key="2">
    <source>
        <dbReference type="Proteomes" id="UP000076532"/>
    </source>
</evidence>
<gene>
    <name evidence="1" type="ORF">FIBSPDRAFT_887238</name>
</gene>
<dbReference type="AlphaFoldDB" id="A0A166PTR9"/>
<dbReference type="EMBL" id="KV417514">
    <property type="protein sequence ID" value="KZP26440.1"/>
    <property type="molecule type" value="Genomic_DNA"/>
</dbReference>
<proteinExistence type="predicted"/>
<protein>
    <submittedName>
        <fullName evidence="1">Uncharacterized protein</fullName>
    </submittedName>
</protein>
<dbReference type="OrthoDB" id="3160714at2759"/>
<sequence length="185" mass="21314">MVRVVAGYTIEQDDLVRFLDAQGWGPEPGCHEFSVDNAWINFQSWRKEQPQNDTNPKTLVPRPQYWYDRDENHVHAFMTRHSREVENLNLRFCEMPIDREIRDRFIKNAGCVLDPAKMLFWSCLETSLYLKKAEIHPCITIVLGLPFRGYSMYGHHKEEHIGYGPLGGLLGQAVKAGLTLRSAGP</sequence>
<dbReference type="Proteomes" id="UP000076532">
    <property type="component" value="Unassembled WGS sequence"/>
</dbReference>
<evidence type="ECO:0000313" key="1">
    <source>
        <dbReference type="EMBL" id="KZP26440.1"/>
    </source>
</evidence>
<organism evidence="1 2">
    <name type="scientific">Athelia psychrophila</name>
    <dbReference type="NCBI Taxonomy" id="1759441"/>
    <lineage>
        <taxon>Eukaryota</taxon>
        <taxon>Fungi</taxon>
        <taxon>Dikarya</taxon>
        <taxon>Basidiomycota</taxon>
        <taxon>Agaricomycotina</taxon>
        <taxon>Agaricomycetes</taxon>
        <taxon>Agaricomycetidae</taxon>
        <taxon>Atheliales</taxon>
        <taxon>Atheliaceae</taxon>
        <taxon>Athelia</taxon>
    </lineage>
</organism>
<reference evidence="1 2" key="1">
    <citation type="journal article" date="2016" name="Mol. Biol. Evol.">
        <title>Comparative Genomics of Early-Diverging Mushroom-Forming Fungi Provides Insights into the Origins of Lignocellulose Decay Capabilities.</title>
        <authorList>
            <person name="Nagy L.G."/>
            <person name="Riley R."/>
            <person name="Tritt A."/>
            <person name="Adam C."/>
            <person name="Daum C."/>
            <person name="Floudas D."/>
            <person name="Sun H."/>
            <person name="Yadav J.S."/>
            <person name="Pangilinan J."/>
            <person name="Larsson K.H."/>
            <person name="Matsuura K."/>
            <person name="Barry K."/>
            <person name="Labutti K."/>
            <person name="Kuo R."/>
            <person name="Ohm R.A."/>
            <person name="Bhattacharya S.S."/>
            <person name="Shirouzu T."/>
            <person name="Yoshinaga Y."/>
            <person name="Martin F.M."/>
            <person name="Grigoriev I.V."/>
            <person name="Hibbett D.S."/>
        </authorList>
    </citation>
    <scope>NUCLEOTIDE SEQUENCE [LARGE SCALE GENOMIC DNA]</scope>
    <source>
        <strain evidence="1 2">CBS 109695</strain>
    </source>
</reference>
<name>A0A166PTR9_9AGAM</name>
<accession>A0A166PTR9</accession>
<keyword evidence="2" id="KW-1185">Reference proteome</keyword>